<evidence type="ECO:0000256" key="1">
    <source>
        <dbReference type="ARBA" id="ARBA00022491"/>
    </source>
</evidence>
<dbReference type="Pfam" id="PF09209">
    <property type="entry name" value="CecR_C"/>
    <property type="match status" value="1"/>
</dbReference>
<dbReference type="InterPro" id="IPR023772">
    <property type="entry name" value="DNA-bd_HTH_TetR-type_CS"/>
</dbReference>
<proteinExistence type="predicted"/>
<gene>
    <name evidence="8" type="ORF">J2X19_003321</name>
</gene>
<evidence type="ECO:0000256" key="3">
    <source>
        <dbReference type="ARBA" id="ARBA00023125"/>
    </source>
</evidence>
<dbReference type="PROSITE" id="PS01081">
    <property type="entry name" value="HTH_TETR_1"/>
    <property type="match status" value="1"/>
</dbReference>
<dbReference type="PANTHER" id="PTHR30055">
    <property type="entry name" value="HTH-TYPE TRANSCRIPTIONAL REGULATOR RUTR"/>
    <property type="match status" value="1"/>
</dbReference>
<dbReference type="Gene3D" id="1.10.357.10">
    <property type="entry name" value="Tetracycline Repressor, domain 2"/>
    <property type="match status" value="1"/>
</dbReference>
<dbReference type="EMBL" id="JAVDXT010000003">
    <property type="protein sequence ID" value="MDR7378627.1"/>
    <property type="molecule type" value="Genomic_DNA"/>
</dbReference>
<keyword evidence="4" id="KW-0804">Transcription</keyword>
<dbReference type="PROSITE" id="PS50977">
    <property type="entry name" value="HTH_TETR_2"/>
    <property type="match status" value="1"/>
</dbReference>
<dbReference type="InterPro" id="IPR009057">
    <property type="entry name" value="Homeodomain-like_sf"/>
</dbReference>
<feature type="compositionally biased region" description="Basic and acidic residues" evidence="6">
    <location>
        <begin position="14"/>
        <end position="25"/>
    </location>
</feature>
<keyword evidence="2" id="KW-0805">Transcription regulation</keyword>
<dbReference type="PANTHER" id="PTHR30055:SF234">
    <property type="entry name" value="HTH-TYPE TRANSCRIPTIONAL REGULATOR BETI"/>
    <property type="match status" value="1"/>
</dbReference>
<dbReference type="InterPro" id="IPR050109">
    <property type="entry name" value="HTH-type_TetR-like_transc_reg"/>
</dbReference>
<comment type="caution">
    <text evidence="8">The sequence shown here is derived from an EMBL/GenBank/DDBJ whole genome shotgun (WGS) entry which is preliminary data.</text>
</comment>
<dbReference type="InterPro" id="IPR001647">
    <property type="entry name" value="HTH_TetR"/>
</dbReference>
<name>A0ABU2CBA7_9BURK</name>
<organism evidence="8 9">
    <name type="scientific">Rhodoferax ferrireducens</name>
    <dbReference type="NCBI Taxonomy" id="192843"/>
    <lineage>
        <taxon>Bacteria</taxon>
        <taxon>Pseudomonadati</taxon>
        <taxon>Pseudomonadota</taxon>
        <taxon>Betaproteobacteria</taxon>
        <taxon>Burkholderiales</taxon>
        <taxon>Comamonadaceae</taxon>
        <taxon>Rhodoferax</taxon>
    </lineage>
</organism>
<dbReference type="Gene3D" id="1.10.10.60">
    <property type="entry name" value="Homeodomain-like"/>
    <property type="match status" value="1"/>
</dbReference>
<evidence type="ECO:0000256" key="6">
    <source>
        <dbReference type="SAM" id="MobiDB-lite"/>
    </source>
</evidence>
<evidence type="ECO:0000313" key="9">
    <source>
        <dbReference type="Proteomes" id="UP001180487"/>
    </source>
</evidence>
<dbReference type="Pfam" id="PF00440">
    <property type="entry name" value="TetR_N"/>
    <property type="match status" value="1"/>
</dbReference>
<dbReference type="InterPro" id="IPR015292">
    <property type="entry name" value="Tscrpt_reg_YbiH_C"/>
</dbReference>
<accession>A0ABU2CBA7</accession>
<dbReference type="PRINTS" id="PR00455">
    <property type="entry name" value="HTHTETR"/>
</dbReference>
<protein>
    <submittedName>
        <fullName evidence="8">AcrR family transcriptional regulator</fullName>
    </submittedName>
</protein>
<dbReference type="RefSeq" id="WP_310374884.1">
    <property type="nucleotide sequence ID" value="NZ_JAVDXT010000003.1"/>
</dbReference>
<feature type="region of interest" description="Disordered" evidence="6">
    <location>
        <begin position="1"/>
        <end position="25"/>
    </location>
</feature>
<sequence length="246" mass="27317">MRRSPAPATPTPTEPERRKPRSDGIEARTRLLHTALKLFSEKGFARTSTREIALAAGVNIAAIHYYFGDKTGLYSACFTEPLGGSPRDAVALFSDPELSLREALVRFFAAYLDPLKQGELVRQCMRLHMREMLEPTSQWAVELEQDMKRPHLAMVALLSRHLGLARADDGVHRLAFSISGLAIQLFACGEMVEAIRPSLVKTPQSIDRWNPPLVEYALAMVSAEAALRSVRSPATSAPRKRKEKPV</sequence>
<keyword evidence="1" id="KW-0678">Repressor</keyword>
<feature type="domain" description="HTH tetR-type" evidence="7">
    <location>
        <begin position="25"/>
        <end position="85"/>
    </location>
</feature>
<dbReference type="Proteomes" id="UP001180487">
    <property type="component" value="Unassembled WGS sequence"/>
</dbReference>
<feature type="DNA-binding region" description="H-T-H motif" evidence="5">
    <location>
        <begin position="48"/>
        <end position="67"/>
    </location>
</feature>
<keyword evidence="3 5" id="KW-0238">DNA-binding</keyword>
<reference evidence="8 9" key="1">
    <citation type="submission" date="2023-07" db="EMBL/GenBank/DDBJ databases">
        <title>Sorghum-associated microbial communities from plants grown in Nebraska, USA.</title>
        <authorList>
            <person name="Schachtman D."/>
        </authorList>
    </citation>
    <scope>NUCLEOTIDE SEQUENCE [LARGE SCALE GENOMIC DNA]</scope>
    <source>
        <strain evidence="8 9">BE313</strain>
    </source>
</reference>
<keyword evidence="9" id="KW-1185">Reference proteome</keyword>
<evidence type="ECO:0000256" key="5">
    <source>
        <dbReference type="PROSITE-ProRule" id="PRU00335"/>
    </source>
</evidence>
<dbReference type="SUPFAM" id="SSF48498">
    <property type="entry name" value="Tetracyclin repressor-like, C-terminal domain"/>
    <property type="match status" value="1"/>
</dbReference>
<evidence type="ECO:0000256" key="2">
    <source>
        <dbReference type="ARBA" id="ARBA00023015"/>
    </source>
</evidence>
<evidence type="ECO:0000313" key="8">
    <source>
        <dbReference type="EMBL" id="MDR7378627.1"/>
    </source>
</evidence>
<dbReference type="SUPFAM" id="SSF46689">
    <property type="entry name" value="Homeodomain-like"/>
    <property type="match status" value="1"/>
</dbReference>
<evidence type="ECO:0000256" key="4">
    <source>
        <dbReference type="ARBA" id="ARBA00023163"/>
    </source>
</evidence>
<evidence type="ECO:0000259" key="7">
    <source>
        <dbReference type="PROSITE" id="PS50977"/>
    </source>
</evidence>
<dbReference type="InterPro" id="IPR036271">
    <property type="entry name" value="Tet_transcr_reg_TetR-rel_C_sf"/>
</dbReference>